<protein>
    <submittedName>
        <fullName evidence="1">Uncharacterized protein</fullName>
    </submittedName>
</protein>
<accession>A0A8K2A7K1</accession>
<keyword evidence="2" id="KW-1185">Reference proteome</keyword>
<name>A0A8K2A7K1_9CYAN</name>
<evidence type="ECO:0000313" key="1">
    <source>
        <dbReference type="EMBL" id="NCJ06279.1"/>
    </source>
</evidence>
<gene>
    <name evidence="1" type="ORF">GS597_07085</name>
</gene>
<sequence length="54" mass="6403">MLTPLEINRKGFQALINSLGYGDAIRFMRQFENGSDDYTQERHQWLEQLTLEDI</sequence>
<evidence type="ECO:0000313" key="2">
    <source>
        <dbReference type="Proteomes" id="UP000607397"/>
    </source>
</evidence>
<comment type="caution">
    <text evidence="1">The sequence shown here is derived from an EMBL/GenBank/DDBJ whole genome shotgun (WGS) entry which is preliminary data.</text>
</comment>
<dbReference type="EMBL" id="WVIC01000011">
    <property type="protein sequence ID" value="NCJ06279.1"/>
    <property type="molecule type" value="Genomic_DNA"/>
</dbReference>
<dbReference type="RefSeq" id="WP_238718068.1">
    <property type="nucleotide sequence ID" value="NZ_WVIC01000011.1"/>
</dbReference>
<dbReference type="AlphaFoldDB" id="A0A8K2A7K1"/>
<proteinExistence type="predicted"/>
<dbReference type="Proteomes" id="UP000607397">
    <property type="component" value="Unassembled WGS sequence"/>
</dbReference>
<reference evidence="1" key="1">
    <citation type="submission" date="2019-12" db="EMBL/GenBank/DDBJ databases">
        <title>High-Quality draft genome sequences of three cyanobacteria isolated from the limestone walls of the Old Cathedral of Coimbra.</title>
        <authorList>
            <person name="Tiago I."/>
            <person name="Soares F."/>
            <person name="Portugal A."/>
        </authorList>
    </citation>
    <scope>NUCLEOTIDE SEQUENCE [LARGE SCALE GENOMIC DNA]</scope>
    <source>
        <strain evidence="1">C</strain>
    </source>
</reference>
<organism evidence="1 2">
    <name type="scientific">Petrachloros mirabilis ULC683</name>
    <dbReference type="NCBI Taxonomy" id="2781853"/>
    <lineage>
        <taxon>Bacteria</taxon>
        <taxon>Bacillati</taxon>
        <taxon>Cyanobacteriota</taxon>
        <taxon>Cyanophyceae</taxon>
        <taxon>Synechococcales</taxon>
        <taxon>Petrachlorosaceae</taxon>
        <taxon>Petrachloros</taxon>
        <taxon>Petrachloros mirabilis</taxon>
    </lineage>
</organism>